<evidence type="ECO:0000313" key="3">
    <source>
        <dbReference type="Proteomes" id="UP000494040"/>
    </source>
</evidence>
<dbReference type="GeneID" id="106661497"/>
<reference evidence="2" key="1">
    <citation type="submission" date="2022-01" db="UniProtKB">
        <authorList>
            <consortium name="EnsemblMetazoa"/>
        </authorList>
    </citation>
    <scope>IDENTIFICATION</scope>
</reference>
<evidence type="ECO:0000313" key="2">
    <source>
        <dbReference type="EnsemblMetazoa" id="XP_014240430.1"/>
    </source>
</evidence>
<name>A0A8I6R8E7_CIMLE</name>
<evidence type="ECO:0000256" key="1">
    <source>
        <dbReference type="SAM" id="Coils"/>
    </source>
</evidence>
<protein>
    <submittedName>
        <fullName evidence="2">Uncharacterized protein</fullName>
    </submittedName>
</protein>
<dbReference type="RefSeq" id="XP_014240430.1">
    <property type="nucleotide sequence ID" value="XM_014384944.2"/>
</dbReference>
<accession>A0A8I6R8E7</accession>
<proteinExistence type="predicted"/>
<organism evidence="2 3">
    <name type="scientific">Cimex lectularius</name>
    <name type="common">Bed bug</name>
    <name type="synonym">Acanthia lectularia</name>
    <dbReference type="NCBI Taxonomy" id="79782"/>
    <lineage>
        <taxon>Eukaryota</taxon>
        <taxon>Metazoa</taxon>
        <taxon>Ecdysozoa</taxon>
        <taxon>Arthropoda</taxon>
        <taxon>Hexapoda</taxon>
        <taxon>Insecta</taxon>
        <taxon>Pterygota</taxon>
        <taxon>Neoptera</taxon>
        <taxon>Paraneoptera</taxon>
        <taxon>Hemiptera</taxon>
        <taxon>Heteroptera</taxon>
        <taxon>Panheteroptera</taxon>
        <taxon>Cimicomorpha</taxon>
        <taxon>Cimicidae</taxon>
        <taxon>Cimex</taxon>
    </lineage>
</organism>
<dbReference type="Proteomes" id="UP000494040">
    <property type="component" value="Unassembled WGS sequence"/>
</dbReference>
<feature type="coiled-coil region" evidence="1">
    <location>
        <begin position="42"/>
        <end position="105"/>
    </location>
</feature>
<keyword evidence="1" id="KW-0175">Coiled coil</keyword>
<dbReference type="EnsemblMetazoa" id="XM_014384944.2">
    <property type="protein sequence ID" value="XP_014240430.1"/>
    <property type="gene ID" value="LOC106661497"/>
</dbReference>
<keyword evidence="3" id="KW-1185">Reference proteome</keyword>
<dbReference type="AlphaFoldDB" id="A0A8I6R8E7"/>
<sequence length="172" mass="20818">MNKSKILLSDINHSNEDKGAIEDYEAKSEDIKNYTNICQRERQDWKNVYHVLKQRKERLETEIKCEPCAEFDFRSHLSEDMQRFLSECEQREDKSIKEVKRLLDQIDNICLINLAYEQQRKQLRIIQKNFQDRIHCYQRAAIMKNLDNDFDFNLEKFCESTNDSHEPTFLFK</sequence>
<dbReference type="KEGG" id="clec:106661497"/>